<accession>A0A076G5L9</accession>
<sequence>MISQEKLAKLTNTAELAKKVCAIVNTLAVGEAWVAGGIVRDLWAAQTQGVDLEGSGDIDVLLINCPNDDLNQLGAFISAALDIKGIKAYCSRVDYSYEATEDYPDADDRLYGVMQFSIYSSGAADASTTEMDILVYEDRFETLEDVMDTFNCNINKFWFDEEGNGNTTFSPEQPFRYREGDREKNEERYEKCVMRYNMVARAAHPYQRLDAEPELGMASEQVDAQLPC</sequence>
<name>A0A076G5L9_9CAUD</name>
<dbReference type="KEGG" id="vg:22112299"/>
<dbReference type="Proteomes" id="UP000028666">
    <property type="component" value="Segment"/>
</dbReference>
<dbReference type="EMBL" id="KJ858521">
    <property type="protein sequence ID" value="AII26797.1"/>
    <property type="molecule type" value="Genomic_DNA"/>
</dbReference>
<keyword evidence="2" id="KW-1185">Reference proteome</keyword>
<dbReference type="RefSeq" id="YP_009103377.1">
    <property type="nucleotide sequence ID" value="NC_025459.1"/>
</dbReference>
<gene>
    <name evidence="1" type="ORF">AH6C_043</name>
</gene>
<protein>
    <submittedName>
        <fullName evidence="1">Uncharacterized protein</fullName>
    </submittedName>
</protein>
<reference evidence="1 2" key="1">
    <citation type="submission" date="2014-05" db="EMBL/GenBank/DDBJ databases">
        <title>Complete genome sequence of Aeromonas bacteriophage pAh6-C.</title>
        <authorList>
            <person name="Jun J.W."/>
            <person name="Park S.C."/>
        </authorList>
    </citation>
    <scope>NUCLEOTIDE SEQUENCE [LARGE SCALE GENOMIC DNA]</scope>
</reference>
<evidence type="ECO:0000313" key="1">
    <source>
        <dbReference type="EMBL" id="AII26797.1"/>
    </source>
</evidence>
<evidence type="ECO:0000313" key="2">
    <source>
        <dbReference type="Proteomes" id="UP000028666"/>
    </source>
</evidence>
<proteinExistence type="predicted"/>
<dbReference type="GeneID" id="22112299"/>
<organism evidence="1 2">
    <name type="scientific">Aeromonas phage pAh6-C</name>
    <dbReference type="NCBI Taxonomy" id="1505227"/>
    <lineage>
        <taxon>Viruses</taxon>
        <taxon>Duplodnaviria</taxon>
        <taxon>Heunggongvirae</taxon>
        <taxon>Uroviricota</taxon>
        <taxon>Caudoviricetes</taxon>
        <taxon>Chaseviridae</taxon>
        <taxon>Nefertitivirinae</taxon>
        <taxon>Pahsextavirus</taxon>
        <taxon>Pahsextavirus pAh6C</taxon>
    </lineage>
</organism>